<keyword evidence="2" id="KW-0805">Transcription regulation</keyword>
<dbReference type="OrthoDB" id="9798121at2"/>
<dbReference type="SUPFAM" id="SSF46785">
    <property type="entry name" value="Winged helix' DNA-binding domain"/>
    <property type="match status" value="1"/>
</dbReference>
<dbReference type="InterPro" id="IPR000847">
    <property type="entry name" value="LysR_HTH_N"/>
</dbReference>
<dbReference type="InterPro" id="IPR005119">
    <property type="entry name" value="LysR_subst-bd"/>
</dbReference>
<evidence type="ECO:0000256" key="2">
    <source>
        <dbReference type="ARBA" id="ARBA00023015"/>
    </source>
</evidence>
<reference evidence="6 7" key="1">
    <citation type="submission" date="2018-04" db="EMBL/GenBank/DDBJ databases">
        <title>Genomic Encyclopedia of Archaeal and Bacterial Type Strains, Phase II (KMG-II): from individual species to whole genera.</title>
        <authorList>
            <person name="Goeker M."/>
        </authorList>
    </citation>
    <scope>NUCLEOTIDE SEQUENCE [LARGE SCALE GENOMIC DNA]</scope>
    <source>
        <strain evidence="6 7">DSM 100977</strain>
    </source>
</reference>
<protein>
    <submittedName>
        <fullName evidence="6">LysR family transcriptional regulator</fullName>
    </submittedName>
</protein>
<dbReference type="Pfam" id="PF03466">
    <property type="entry name" value="LysR_substrate"/>
    <property type="match status" value="1"/>
</dbReference>
<gene>
    <name evidence="6" type="ORF">C8N43_2676</name>
</gene>
<evidence type="ECO:0000259" key="5">
    <source>
        <dbReference type="PROSITE" id="PS50931"/>
    </source>
</evidence>
<dbReference type="PRINTS" id="PR00039">
    <property type="entry name" value="HTHLYSR"/>
</dbReference>
<evidence type="ECO:0000256" key="3">
    <source>
        <dbReference type="ARBA" id="ARBA00023125"/>
    </source>
</evidence>
<dbReference type="EMBL" id="QBKS01000001">
    <property type="protein sequence ID" value="PTX58001.1"/>
    <property type="molecule type" value="Genomic_DNA"/>
</dbReference>
<dbReference type="Proteomes" id="UP000243978">
    <property type="component" value="Unassembled WGS sequence"/>
</dbReference>
<dbReference type="PANTHER" id="PTHR30537:SF3">
    <property type="entry name" value="TRANSCRIPTIONAL REGULATORY PROTEIN"/>
    <property type="match status" value="1"/>
</dbReference>
<dbReference type="RefSeq" id="WP_107846048.1">
    <property type="nucleotide sequence ID" value="NZ_QBKS01000001.1"/>
</dbReference>
<dbReference type="InterPro" id="IPR058163">
    <property type="entry name" value="LysR-type_TF_proteobact-type"/>
</dbReference>
<dbReference type="InterPro" id="IPR036388">
    <property type="entry name" value="WH-like_DNA-bd_sf"/>
</dbReference>
<dbReference type="Gene3D" id="3.40.190.290">
    <property type="match status" value="1"/>
</dbReference>
<dbReference type="FunFam" id="1.10.10.10:FF:000001">
    <property type="entry name" value="LysR family transcriptional regulator"/>
    <property type="match status" value="1"/>
</dbReference>
<keyword evidence="7" id="KW-1185">Reference proteome</keyword>
<feature type="domain" description="HTH lysR-type" evidence="5">
    <location>
        <begin position="11"/>
        <end position="68"/>
    </location>
</feature>
<evidence type="ECO:0000313" key="6">
    <source>
        <dbReference type="EMBL" id="PTX58001.1"/>
    </source>
</evidence>
<comment type="caution">
    <text evidence="6">The sequence shown here is derived from an EMBL/GenBank/DDBJ whole genome shotgun (WGS) entry which is preliminary data.</text>
</comment>
<keyword evidence="3" id="KW-0238">DNA-binding</keyword>
<dbReference type="PROSITE" id="PS50931">
    <property type="entry name" value="HTH_LYSR"/>
    <property type="match status" value="1"/>
</dbReference>
<dbReference type="AlphaFoldDB" id="A0A2T6BPK0"/>
<sequence length="310" mass="34932">MNIRTDRLDSLDWSLIQAFIAVASDGSLSQAARTLGVSQPTLGRQVKSMEERLGIALFFRQPKGLRLTAEGKALLPHATAMAEAASRFATRAAGHDMSVSGTVRITASEFTSLYMLPQILAQMRRTHPDIEIELNPTDISENLLFREADIAVRMYRPTQLEMVTKKLGMLRLGFWATQEYLDRKGVPRSVEDLFDHDLLGYDRLDRFIRVANQMGWPLKRSDFCFRCDTQNVHCEMIRNGAGVGVMEVNLAQMHPELVQVLPDFPVPGLEVWLTTHEALRHTPRVETVWRALEAGLTPWLTHDAAVPVMP</sequence>
<comment type="similarity">
    <text evidence="1">Belongs to the LysR transcriptional regulatory family.</text>
</comment>
<evidence type="ECO:0000313" key="7">
    <source>
        <dbReference type="Proteomes" id="UP000243978"/>
    </source>
</evidence>
<dbReference type="GO" id="GO:0006351">
    <property type="term" value="P:DNA-templated transcription"/>
    <property type="evidence" value="ECO:0007669"/>
    <property type="project" value="TreeGrafter"/>
</dbReference>
<dbReference type="InterPro" id="IPR036390">
    <property type="entry name" value="WH_DNA-bd_sf"/>
</dbReference>
<dbReference type="GO" id="GO:0003700">
    <property type="term" value="F:DNA-binding transcription factor activity"/>
    <property type="evidence" value="ECO:0007669"/>
    <property type="project" value="InterPro"/>
</dbReference>
<dbReference type="Pfam" id="PF00126">
    <property type="entry name" value="HTH_1"/>
    <property type="match status" value="1"/>
</dbReference>
<dbReference type="SUPFAM" id="SSF53850">
    <property type="entry name" value="Periplasmic binding protein-like II"/>
    <property type="match status" value="1"/>
</dbReference>
<organism evidence="6 7">
    <name type="scientific">Litoreibacter ponti</name>
    <dbReference type="NCBI Taxonomy" id="1510457"/>
    <lineage>
        <taxon>Bacteria</taxon>
        <taxon>Pseudomonadati</taxon>
        <taxon>Pseudomonadota</taxon>
        <taxon>Alphaproteobacteria</taxon>
        <taxon>Rhodobacterales</taxon>
        <taxon>Roseobacteraceae</taxon>
        <taxon>Litoreibacter</taxon>
    </lineage>
</organism>
<dbReference type="Gene3D" id="1.10.10.10">
    <property type="entry name" value="Winged helix-like DNA-binding domain superfamily/Winged helix DNA-binding domain"/>
    <property type="match status" value="1"/>
</dbReference>
<dbReference type="PANTHER" id="PTHR30537">
    <property type="entry name" value="HTH-TYPE TRANSCRIPTIONAL REGULATOR"/>
    <property type="match status" value="1"/>
</dbReference>
<name>A0A2T6BPK0_9RHOB</name>
<dbReference type="GO" id="GO:0043565">
    <property type="term" value="F:sequence-specific DNA binding"/>
    <property type="evidence" value="ECO:0007669"/>
    <property type="project" value="TreeGrafter"/>
</dbReference>
<accession>A0A2T6BPK0</accession>
<evidence type="ECO:0000256" key="4">
    <source>
        <dbReference type="ARBA" id="ARBA00023163"/>
    </source>
</evidence>
<proteinExistence type="inferred from homology"/>
<evidence type="ECO:0000256" key="1">
    <source>
        <dbReference type="ARBA" id="ARBA00009437"/>
    </source>
</evidence>
<keyword evidence="4" id="KW-0804">Transcription</keyword>